<reference evidence="1" key="1">
    <citation type="submission" date="2021-02" db="EMBL/GenBank/DDBJ databases">
        <title>Taxonomy, biology and ecology of Rhodococcus bacteria occurring in California pistachio and other woody hosts as revealed by genome sequence analyses.</title>
        <authorList>
            <person name="Riely B."/>
            <person name="Gai Y."/>
        </authorList>
    </citation>
    <scope>NUCLEOTIDE SEQUENCE</scope>
    <source>
        <strain evidence="1">BP-295</strain>
    </source>
</reference>
<dbReference type="Proteomes" id="UP001195196">
    <property type="component" value="Unassembled WGS sequence"/>
</dbReference>
<proteinExistence type="predicted"/>
<comment type="caution">
    <text evidence="1">The sequence shown here is derived from an EMBL/GenBank/DDBJ whole genome shotgun (WGS) entry which is preliminary data.</text>
</comment>
<dbReference type="EMBL" id="JAFFGU010000019">
    <property type="protein sequence ID" value="MBM7280346.1"/>
    <property type="molecule type" value="Genomic_DNA"/>
</dbReference>
<gene>
    <name evidence="1" type="ORF">JTZ10_21615</name>
</gene>
<evidence type="ECO:0000313" key="2">
    <source>
        <dbReference type="Proteomes" id="UP001195196"/>
    </source>
</evidence>
<sequence length="75" mass="8588">MTTNPLYTTPAPEAARDYTQHIARRDSLLRGTNHAGLIAWHCNTCHQPLDVGHERFLHPTFISRCWECTVKEKTA</sequence>
<dbReference type="RefSeq" id="WP_204718909.1">
    <property type="nucleotide sequence ID" value="NZ_JAFFGU010000019.1"/>
</dbReference>
<evidence type="ECO:0000313" key="1">
    <source>
        <dbReference type="EMBL" id="MBM7280346.1"/>
    </source>
</evidence>
<protein>
    <submittedName>
        <fullName evidence="1">Uncharacterized protein</fullName>
    </submittedName>
</protein>
<accession>A0AAW4GBM2</accession>
<name>A0AAW4GBM2_GORRU</name>
<organism evidence="1 2">
    <name type="scientific">Gordonia rubripertincta</name>
    <name type="common">Rhodococcus corallinus</name>
    <dbReference type="NCBI Taxonomy" id="36822"/>
    <lineage>
        <taxon>Bacteria</taxon>
        <taxon>Bacillati</taxon>
        <taxon>Actinomycetota</taxon>
        <taxon>Actinomycetes</taxon>
        <taxon>Mycobacteriales</taxon>
        <taxon>Gordoniaceae</taxon>
        <taxon>Gordonia</taxon>
    </lineage>
</organism>
<dbReference type="AlphaFoldDB" id="A0AAW4GBM2"/>